<feature type="binding site" evidence="10">
    <location>
        <position position="173"/>
    </location>
    <ligand>
        <name>Zn(2+)</name>
        <dbReference type="ChEBI" id="CHEBI:29105"/>
        <note>catalytic</note>
    </ligand>
</feature>
<keyword evidence="2 10" id="KW-0479">Metal-binding</keyword>
<dbReference type="PANTHER" id="PTHR10127">
    <property type="entry name" value="DISCOIDIN, CUB, EGF, LAMININ , AND ZINC METALLOPROTEASE DOMAIN CONTAINING"/>
    <property type="match status" value="1"/>
</dbReference>
<feature type="signal peptide" evidence="11">
    <location>
        <begin position="1"/>
        <end position="19"/>
    </location>
</feature>
<dbReference type="AlphaFoldDB" id="A0A6J1SC52"/>
<dbReference type="OrthoDB" id="6665824at2759"/>
<feature type="binding site" evidence="10">
    <location>
        <position position="177"/>
    </location>
    <ligand>
        <name>Zn(2+)</name>
        <dbReference type="ChEBI" id="CHEBI:29105"/>
        <note>catalytic</note>
    </ligand>
</feature>
<dbReference type="SMART" id="SM00235">
    <property type="entry name" value="ZnMc"/>
    <property type="match status" value="1"/>
</dbReference>
<protein>
    <recommendedName>
        <fullName evidence="11">Metalloendopeptidase</fullName>
        <ecNumber evidence="11">3.4.24.-</ecNumber>
    </recommendedName>
</protein>
<keyword evidence="5 10" id="KW-0862">Zinc</keyword>
<evidence type="ECO:0000256" key="11">
    <source>
        <dbReference type="RuleBase" id="RU361183"/>
    </source>
</evidence>
<reference evidence="15" key="1">
    <citation type="submission" date="2025-08" db="UniProtKB">
        <authorList>
            <consortium name="RefSeq"/>
        </authorList>
    </citation>
    <scope>IDENTIFICATION</scope>
    <source>
        <tissue evidence="15">Whole organism</tissue>
    </source>
</reference>
<comment type="caution">
    <text evidence="10">Lacks conserved residue(s) required for the propagation of feature annotation.</text>
</comment>
<comment type="cofactor">
    <cofactor evidence="10 11">
        <name>Zn(2+)</name>
        <dbReference type="ChEBI" id="CHEBI:29105"/>
    </cofactor>
    <text evidence="10 11">Binds 1 zinc ion per subunit.</text>
</comment>
<dbReference type="CDD" id="cd04280">
    <property type="entry name" value="ZnMc_astacin_like"/>
    <property type="match status" value="1"/>
</dbReference>
<evidence type="ECO:0000256" key="10">
    <source>
        <dbReference type="PROSITE-ProRule" id="PRU01211"/>
    </source>
</evidence>
<evidence type="ECO:0000313" key="14">
    <source>
        <dbReference type="Proteomes" id="UP000504606"/>
    </source>
</evidence>
<feature type="chain" id="PRO_5027144507" description="Metalloendopeptidase" evidence="11">
    <location>
        <begin position="20"/>
        <end position="312"/>
    </location>
</feature>
<dbReference type="PROSITE" id="PS51864">
    <property type="entry name" value="ASTACIN"/>
    <property type="match status" value="1"/>
</dbReference>
<keyword evidence="7" id="KW-0865">Zymogen</keyword>
<dbReference type="PROSITE" id="PS51257">
    <property type="entry name" value="PROKAR_LIPOPROTEIN"/>
    <property type="match status" value="1"/>
</dbReference>
<name>A0A6J1SC52_FRAOC</name>
<keyword evidence="14" id="KW-1185">Reference proteome</keyword>
<dbReference type="RefSeq" id="XP_026278273.1">
    <property type="nucleotide sequence ID" value="XM_026422488.2"/>
</dbReference>
<keyword evidence="1 10" id="KW-0645">Protease</keyword>
<dbReference type="Pfam" id="PF01400">
    <property type="entry name" value="Astacin"/>
    <property type="match status" value="1"/>
</dbReference>
<proteinExistence type="predicted"/>
<keyword evidence="6 10" id="KW-0482">Metalloprotease</keyword>
<dbReference type="FunFam" id="3.40.390.10:FF:000015">
    <property type="entry name" value="Meprin A subunit"/>
    <property type="match status" value="1"/>
</dbReference>
<dbReference type="GO" id="GO:0004222">
    <property type="term" value="F:metalloendopeptidase activity"/>
    <property type="evidence" value="ECO:0007669"/>
    <property type="project" value="UniProtKB-UniRule"/>
</dbReference>
<evidence type="ECO:0000256" key="8">
    <source>
        <dbReference type="ARBA" id="ARBA00023157"/>
    </source>
</evidence>
<evidence type="ECO:0000256" key="4">
    <source>
        <dbReference type="ARBA" id="ARBA00022801"/>
    </source>
</evidence>
<keyword evidence="8" id="KW-1015">Disulfide bond</keyword>
<feature type="compositionally biased region" description="Acidic residues" evidence="12">
    <location>
        <begin position="292"/>
        <end position="312"/>
    </location>
</feature>
<dbReference type="EC" id="3.4.24.-" evidence="11"/>
<evidence type="ECO:0000256" key="12">
    <source>
        <dbReference type="SAM" id="MobiDB-lite"/>
    </source>
</evidence>
<sequence length="312" mass="35593">MRTVLAALALAAMFIACKAKPAPAFDFLTDFLTDWIDNSDFFVTSDESYELGNAWEKSGEFEGDIIMSPDNIRNGLVNEVFYWPNKTLVYKVDSDSLDERQIGMIDRAVAEFHKKTCIRMREKNYHDKDYVFITGKGAHGCSSHVGRQGGRQPLYLKPNELGKGCFKRGTIIHELLHALGFYHQQSAPERDQYVKIIWDNIQPGREHNFRKYDTESVSNFNVTYDYQSIMHYSAYAFSQNEKKTIVPLENGATIGQRKTLSKKDVAKLHYMYNCKTTYTEKPDLGSAHGPDTDTDDTDDSDDIGDIETIIED</sequence>
<keyword evidence="9" id="KW-0325">Glycoprotein</keyword>
<dbReference type="PRINTS" id="PR00480">
    <property type="entry name" value="ASTACIN"/>
</dbReference>
<evidence type="ECO:0000256" key="3">
    <source>
        <dbReference type="ARBA" id="ARBA00022729"/>
    </source>
</evidence>
<feature type="binding site" evidence="10">
    <location>
        <position position="183"/>
    </location>
    <ligand>
        <name>Zn(2+)</name>
        <dbReference type="ChEBI" id="CHEBI:29105"/>
        <note>catalytic</note>
    </ligand>
</feature>
<feature type="domain" description="Peptidase M12A" evidence="13">
    <location>
        <begin position="74"/>
        <end position="275"/>
    </location>
</feature>
<evidence type="ECO:0000256" key="7">
    <source>
        <dbReference type="ARBA" id="ARBA00023145"/>
    </source>
</evidence>
<evidence type="ECO:0000313" key="15">
    <source>
        <dbReference type="RefSeq" id="XP_026278273.1"/>
    </source>
</evidence>
<evidence type="ECO:0000256" key="5">
    <source>
        <dbReference type="ARBA" id="ARBA00022833"/>
    </source>
</evidence>
<dbReference type="Proteomes" id="UP000504606">
    <property type="component" value="Unplaced"/>
</dbReference>
<dbReference type="PANTHER" id="PTHR10127:SF814">
    <property type="entry name" value="MEPRIN A SUBUNIT BETA"/>
    <property type="match status" value="1"/>
</dbReference>
<dbReference type="GO" id="GO:0008270">
    <property type="term" value="F:zinc ion binding"/>
    <property type="evidence" value="ECO:0007669"/>
    <property type="project" value="UniProtKB-UniRule"/>
</dbReference>
<organism evidence="14 15">
    <name type="scientific">Frankliniella occidentalis</name>
    <name type="common">Western flower thrips</name>
    <name type="synonym">Euthrips occidentalis</name>
    <dbReference type="NCBI Taxonomy" id="133901"/>
    <lineage>
        <taxon>Eukaryota</taxon>
        <taxon>Metazoa</taxon>
        <taxon>Ecdysozoa</taxon>
        <taxon>Arthropoda</taxon>
        <taxon>Hexapoda</taxon>
        <taxon>Insecta</taxon>
        <taxon>Pterygota</taxon>
        <taxon>Neoptera</taxon>
        <taxon>Paraneoptera</taxon>
        <taxon>Thysanoptera</taxon>
        <taxon>Terebrantia</taxon>
        <taxon>Thripoidea</taxon>
        <taxon>Thripidae</taxon>
        <taxon>Frankliniella</taxon>
    </lineage>
</organism>
<evidence type="ECO:0000256" key="1">
    <source>
        <dbReference type="ARBA" id="ARBA00022670"/>
    </source>
</evidence>
<feature type="active site" evidence="10">
    <location>
        <position position="174"/>
    </location>
</feature>
<keyword evidence="4 10" id="KW-0378">Hydrolase</keyword>
<dbReference type="GO" id="GO:0006508">
    <property type="term" value="P:proteolysis"/>
    <property type="evidence" value="ECO:0007669"/>
    <property type="project" value="UniProtKB-KW"/>
</dbReference>
<dbReference type="KEGG" id="foc:113206407"/>
<dbReference type="InterPro" id="IPR006026">
    <property type="entry name" value="Peptidase_Metallo"/>
</dbReference>
<gene>
    <name evidence="15" type="primary">LOC113206407</name>
</gene>
<evidence type="ECO:0000259" key="13">
    <source>
        <dbReference type="PROSITE" id="PS51864"/>
    </source>
</evidence>
<dbReference type="InterPro" id="IPR001506">
    <property type="entry name" value="Peptidase_M12A"/>
</dbReference>
<accession>A0A6J1SC52</accession>
<evidence type="ECO:0000256" key="6">
    <source>
        <dbReference type="ARBA" id="ARBA00023049"/>
    </source>
</evidence>
<dbReference type="SUPFAM" id="SSF55486">
    <property type="entry name" value="Metalloproteases ('zincins'), catalytic domain"/>
    <property type="match status" value="1"/>
</dbReference>
<dbReference type="GeneID" id="113206407"/>
<evidence type="ECO:0000256" key="9">
    <source>
        <dbReference type="ARBA" id="ARBA00023180"/>
    </source>
</evidence>
<dbReference type="InterPro" id="IPR024079">
    <property type="entry name" value="MetalloPept_cat_dom_sf"/>
</dbReference>
<feature type="region of interest" description="Disordered" evidence="12">
    <location>
        <begin position="281"/>
        <end position="312"/>
    </location>
</feature>
<dbReference type="Gene3D" id="3.40.390.10">
    <property type="entry name" value="Collagenase (Catalytic Domain)"/>
    <property type="match status" value="1"/>
</dbReference>
<keyword evidence="3 11" id="KW-0732">Signal</keyword>
<evidence type="ECO:0000256" key="2">
    <source>
        <dbReference type="ARBA" id="ARBA00022723"/>
    </source>
</evidence>
<dbReference type="InterPro" id="IPR034035">
    <property type="entry name" value="Astacin-like_dom"/>
</dbReference>